<dbReference type="SMART" id="SM00448">
    <property type="entry name" value="REC"/>
    <property type="match status" value="1"/>
</dbReference>
<dbReference type="PROSITE" id="PS50110">
    <property type="entry name" value="RESPONSE_REGULATORY"/>
    <property type="match status" value="1"/>
</dbReference>
<organism evidence="9 10">
    <name type="scientific">Zhenhengia yiwuensis</name>
    <dbReference type="NCBI Taxonomy" id="2763666"/>
    <lineage>
        <taxon>Bacteria</taxon>
        <taxon>Bacillati</taxon>
        <taxon>Bacillota</taxon>
        <taxon>Clostridia</taxon>
        <taxon>Lachnospirales</taxon>
        <taxon>Lachnospiraceae</taxon>
        <taxon>Zhenhengia</taxon>
    </lineage>
</organism>
<dbReference type="InterPro" id="IPR011006">
    <property type="entry name" value="CheY-like_superfamily"/>
</dbReference>
<evidence type="ECO:0000313" key="9">
    <source>
        <dbReference type="EMBL" id="MBC8581188.1"/>
    </source>
</evidence>
<evidence type="ECO:0000256" key="2">
    <source>
        <dbReference type="ARBA" id="ARBA00023015"/>
    </source>
</evidence>
<keyword evidence="4" id="KW-0804">Transcription</keyword>
<protein>
    <recommendedName>
        <fullName evidence="1">Stage 0 sporulation protein A homolog</fullName>
    </recommendedName>
</protein>
<evidence type="ECO:0000256" key="1">
    <source>
        <dbReference type="ARBA" id="ARBA00018672"/>
    </source>
</evidence>
<feature type="modified residue" description="4-aspartylphosphate" evidence="6">
    <location>
        <position position="55"/>
    </location>
</feature>
<evidence type="ECO:0000256" key="5">
    <source>
        <dbReference type="ARBA" id="ARBA00024867"/>
    </source>
</evidence>
<reference evidence="9" key="1">
    <citation type="submission" date="2020-08" db="EMBL/GenBank/DDBJ databases">
        <title>Genome public.</title>
        <authorList>
            <person name="Liu C."/>
            <person name="Sun Q."/>
        </authorList>
    </citation>
    <scope>NUCLEOTIDE SEQUENCE</scope>
    <source>
        <strain evidence="9">NSJ-12</strain>
    </source>
</reference>
<dbReference type="InterPro" id="IPR009057">
    <property type="entry name" value="Homeodomain-like_sf"/>
</dbReference>
<dbReference type="AlphaFoldDB" id="A0A926EJ34"/>
<evidence type="ECO:0000259" key="8">
    <source>
        <dbReference type="PROSITE" id="PS50110"/>
    </source>
</evidence>
<dbReference type="EMBL" id="JACRSY010000040">
    <property type="protein sequence ID" value="MBC8581188.1"/>
    <property type="molecule type" value="Genomic_DNA"/>
</dbReference>
<dbReference type="SMART" id="SM00342">
    <property type="entry name" value="HTH_ARAC"/>
    <property type="match status" value="1"/>
</dbReference>
<evidence type="ECO:0000256" key="4">
    <source>
        <dbReference type="ARBA" id="ARBA00023163"/>
    </source>
</evidence>
<dbReference type="PROSITE" id="PS01124">
    <property type="entry name" value="HTH_ARAC_FAMILY_2"/>
    <property type="match status" value="1"/>
</dbReference>
<dbReference type="SUPFAM" id="SSF46689">
    <property type="entry name" value="Homeodomain-like"/>
    <property type="match status" value="2"/>
</dbReference>
<accession>A0A926EJ34</accession>
<dbReference type="Proteomes" id="UP000655830">
    <property type="component" value="Unassembled WGS sequence"/>
</dbReference>
<gene>
    <name evidence="9" type="ORF">H8718_16910</name>
</gene>
<dbReference type="Pfam" id="PF00072">
    <property type="entry name" value="Response_reg"/>
    <property type="match status" value="1"/>
</dbReference>
<dbReference type="SUPFAM" id="SSF52172">
    <property type="entry name" value="CheY-like"/>
    <property type="match status" value="1"/>
</dbReference>
<keyword evidence="6" id="KW-0597">Phosphoprotein</keyword>
<comment type="function">
    <text evidence="5">May play the central regulatory role in sporulation. It may be an element of the effector pathway responsible for the activation of sporulation genes in response to nutritional stress. Spo0A may act in concert with spo0H (a sigma factor) to control the expression of some genes that are critical to the sporulation process.</text>
</comment>
<dbReference type="PANTHER" id="PTHR43280">
    <property type="entry name" value="ARAC-FAMILY TRANSCRIPTIONAL REGULATOR"/>
    <property type="match status" value="1"/>
</dbReference>
<dbReference type="Pfam" id="PF12833">
    <property type="entry name" value="HTH_18"/>
    <property type="match status" value="1"/>
</dbReference>
<dbReference type="PANTHER" id="PTHR43280:SF28">
    <property type="entry name" value="HTH-TYPE TRANSCRIPTIONAL ACTIVATOR RHAS"/>
    <property type="match status" value="1"/>
</dbReference>
<dbReference type="CDD" id="cd17536">
    <property type="entry name" value="REC_YesN-like"/>
    <property type="match status" value="1"/>
</dbReference>
<dbReference type="InterPro" id="IPR018060">
    <property type="entry name" value="HTH_AraC"/>
</dbReference>
<evidence type="ECO:0000313" key="10">
    <source>
        <dbReference type="Proteomes" id="UP000655830"/>
    </source>
</evidence>
<keyword evidence="3" id="KW-0238">DNA-binding</keyword>
<keyword evidence="2" id="KW-0805">Transcription regulation</keyword>
<dbReference type="Gene3D" id="3.40.50.2300">
    <property type="match status" value="1"/>
</dbReference>
<evidence type="ECO:0000256" key="6">
    <source>
        <dbReference type="PROSITE-ProRule" id="PRU00169"/>
    </source>
</evidence>
<dbReference type="PRINTS" id="PR00032">
    <property type="entry name" value="HTHARAC"/>
</dbReference>
<dbReference type="RefSeq" id="WP_177671089.1">
    <property type="nucleotide sequence ID" value="NZ_JACRSY010000040.1"/>
</dbReference>
<dbReference type="GO" id="GO:0043565">
    <property type="term" value="F:sequence-specific DNA binding"/>
    <property type="evidence" value="ECO:0007669"/>
    <property type="project" value="InterPro"/>
</dbReference>
<dbReference type="GO" id="GO:0000160">
    <property type="term" value="P:phosphorelay signal transduction system"/>
    <property type="evidence" value="ECO:0007669"/>
    <property type="project" value="InterPro"/>
</dbReference>
<proteinExistence type="predicted"/>
<comment type="caution">
    <text evidence="9">The sequence shown here is derived from an EMBL/GenBank/DDBJ whole genome shotgun (WGS) entry which is preliminary data.</text>
</comment>
<dbReference type="InterPro" id="IPR020449">
    <property type="entry name" value="Tscrpt_reg_AraC-type_HTH"/>
</dbReference>
<keyword evidence="10" id="KW-1185">Reference proteome</keyword>
<feature type="domain" description="Response regulatory" evidence="8">
    <location>
        <begin position="3"/>
        <end position="120"/>
    </location>
</feature>
<evidence type="ECO:0000256" key="3">
    <source>
        <dbReference type="ARBA" id="ARBA00023125"/>
    </source>
</evidence>
<dbReference type="GO" id="GO:0003700">
    <property type="term" value="F:DNA-binding transcription factor activity"/>
    <property type="evidence" value="ECO:0007669"/>
    <property type="project" value="InterPro"/>
</dbReference>
<evidence type="ECO:0000259" key="7">
    <source>
        <dbReference type="PROSITE" id="PS01124"/>
    </source>
</evidence>
<dbReference type="InterPro" id="IPR001789">
    <property type="entry name" value="Sig_transdc_resp-reg_receiver"/>
</dbReference>
<dbReference type="Gene3D" id="1.10.10.60">
    <property type="entry name" value="Homeodomain-like"/>
    <property type="match status" value="2"/>
</dbReference>
<sequence>MYKILVIDDEKSIVKGLVKVLESREELELQVYYAYTVSEGLKIAKEVKLDILCTDINMPIMDGFEFSQSVREYWKECKIVYLTGYDTFDYIYRAVNQYEGKYVLKNEEDEKFIQVIRQCITEIELSKQMKLTEGKMLQITDQNKAYERCQLMTEFLGCKNASESLEMLKSIYEEGPIQIEQDFYIVIGKVLGESYKRKNKEVIYRLIRQVKEQYSYFYEVDEMKLYHNTYLIVIQPKQEFVEKQILIGNMLEEMQTQLLTLYEEKISFIYSNQRITWQKLKDQVKLYNTLLDINLSKHMPILIDIEALMEKNKLEDTNHDQYVLQIDKMIMEKRFLDLKEIFESLYISIKNTYELSLIDTQMYYKCLEKVVSYIEKEINYLELSEELQRGYYHLRYLTGIDEIHQFLVLLLKYLGEDKQLTTETEEDMIIKKIEGYILSSITEEISLTTLAKLVYFNPSYLSRFYKSVTGRNLSQFIKEAKLIKAKELLRTSDKKIGDISKMLGYESVGYFTVFFKKSVGLTPTEYRNHQ</sequence>
<feature type="domain" description="HTH araC/xylS-type" evidence="7">
    <location>
        <begin position="431"/>
        <end position="529"/>
    </location>
</feature>
<name>A0A926EJ34_9FIRM</name>